<dbReference type="PANTHER" id="PTHR10192:SF5">
    <property type="entry name" value="GEPHYRIN"/>
    <property type="match status" value="1"/>
</dbReference>
<dbReference type="Proteomes" id="UP000009877">
    <property type="component" value="Unassembled WGS sequence"/>
</dbReference>
<keyword evidence="3 5" id="KW-0500">Molybdenum</keyword>
<organism evidence="8 9">
    <name type="scientific">Kocuria palustris PEL</name>
    <dbReference type="NCBI Taxonomy" id="1236550"/>
    <lineage>
        <taxon>Bacteria</taxon>
        <taxon>Bacillati</taxon>
        <taxon>Actinomycetota</taxon>
        <taxon>Actinomycetes</taxon>
        <taxon>Micrococcales</taxon>
        <taxon>Micrococcaceae</taxon>
        <taxon>Kocuria</taxon>
    </lineage>
</organism>
<evidence type="ECO:0000256" key="4">
    <source>
        <dbReference type="ARBA" id="ARBA00047317"/>
    </source>
</evidence>
<keyword evidence="5" id="KW-0501">Molybdenum cofactor biosynthesis</keyword>
<dbReference type="EMBL" id="ANHZ02000003">
    <property type="protein sequence ID" value="EME37571.1"/>
    <property type="molecule type" value="Genomic_DNA"/>
</dbReference>
<evidence type="ECO:0000313" key="8">
    <source>
        <dbReference type="EMBL" id="EME37571.1"/>
    </source>
</evidence>
<comment type="catalytic activity">
    <reaction evidence="4">
        <text>adenylyl-molybdopterin + molybdate = Mo-molybdopterin + AMP + H(+)</text>
        <dbReference type="Rhea" id="RHEA:35047"/>
        <dbReference type="ChEBI" id="CHEBI:15378"/>
        <dbReference type="ChEBI" id="CHEBI:36264"/>
        <dbReference type="ChEBI" id="CHEBI:62727"/>
        <dbReference type="ChEBI" id="CHEBI:71302"/>
        <dbReference type="ChEBI" id="CHEBI:456215"/>
        <dbReference type="EC" id="2.10.1.1"/>
    </reaction>
</comment>
<dbReference type="InterPro" id="IPR036425">
    <property type="entry name" value="MoaB/Mog-like_dom_sf"/>
</dbReference>
<evidence type="ECO:0000313" key="9">
    <source>
        <dbReference type="Proteomes" id="UP000009877"/>
    </source>
</evidence>
<protein>
    <recommendedName>
        <fullName evidence="5">Molybdopterin molybdenumtransferase</fullName>
        <ecNumber evidence="5">2.10.1.1</ecNumber>
    </recommendedName>
</protein>
<proteinExistence type="inferred from homology"/>
<comment type="function">
    <text evidence="1 5">Catalyzes the insertion of molybdate into adenylated molybdopterin with the concomitant release of AMP.</text>
</comment>
<dbReference type="Gene3D" id="3.40.980.10">
    <property type="entry name" value="MoaB/Mog-like domain"/>
    <property type="match status" value="1"/>
</dbReference>
<keyword evidence="5" id="KW-0479">Metal-binding</keyword>
<dbReference type="EC" id="2.10.1.1" evidence="5"/>
<evidence type="ECO:0000256" key="5">
    <source>
        <dbReference type="RuleBase" id="RU365090"/>
    </source>
</evidence>
<feature type="region of interest" description="Disordered" evidence="6">
    <location>
        <begin position="135"/>
        <end position="160"/>
    </location>
</feature>
<feature type="compositionally biased region" description="Basic and acidic residues" evidence="6">
    <location>
        <begin position="150"/>
        <end position="160"/>
    </location>
</feature>
<dbReference type="GO" id="GO:0005829">
    <property type="term" value="C:cytosol"/>
    <property type="evidence" value="ECO:0007669"/>
    <property type="project" value="TreeGrafter"/>
</dbReference>
<keyword evidence="5" id="KW-0808">Transferase</keyword>
<dbReference type="InterPro" id="IPR005110">
    <property type="entry name" value="MoeA_linker/N"/>
</dbReference>
<evidence type="ECO:0000256" key="1">
    <source>
        <dbReference type="ARBA" id="ARBA00002901"/>
    </source>
</evidence>
<evidence type="ECO:0000256" key="3">
    <source>
        <dbReference type="ARBA" id="ARBA00022505"/>
    </source>
</evidence>
<dbReference type="SUPFAM" id="SSF53218">
    <property type="entry name" value="Molybdenum cofactor biosynthesis proteins"/>
    <property type="match status" value="1"/>
</dbReference>
<dbReference type="Gene3D" id="2.170.190.11">
    <property type="entry name" value="Molybdopterin biosynthesis moea protein, domain 3"/>
    <property type="match status" value="1"/>
</dbReference>
<sequence>MSDQPQTPRTLRSPDWAQARQAAFDAAAALPPHWLPLGETAGETLAEDLRAERPVPHYTSSAMDGWAVNGPGPWRINRGEYEQIDQRVAWARTEEPQLKPPRSLAVGEAAPIVTGGLVPFSTSAVLRSEWGLEDGDSLRLSPEAPEGAPEEGKNLRRAGREAETGELLIRAGTRLTPGHVAFAATTGLDMLPLLRRPRVTLLLTGDEVDEDGVPEPGRVRDAFGPQLPQFVHLLGGQVDAVHRVGDDREQMLERLTGSAVGAESVLDSRAQLIITTGGTGRSTADHLRPSLEDSGAHLLIDELGLRPGHPALLARMPEDGPFVLGLPGNPLAAMTTLMLLGAPLLAGLGGNVIPPLTTVRLTRELPASKTDRLAPGLAFVAGAAVSGTTITDLSEGADAQGTELPSAVALSRAGSDQLRGFSQANVLLLIPADGVRPGEPVQALPLPWL</sequence>
<dbReference type="SUPFAM" id="SSF63882">
    <property type="entry name" value="MoeA N-terminal region -like"/>
    <property type="match status" value="1"/>
</dbReference>
<dbReference type="AlphaFoldDB" id="M2XEM9"/>
<comment type="cofactor">
    <cofactor evidence="5">
        <name>Mg(2+)</name>
        <dbReference type="ChEBI" id="CHEBI:18420"/>
    </cofactor>
</comment>
<evidence type="ECO:0000256" key="2">
    <source>
        <dbReference type="ARBA" id="ARBA00010763"/>
    </source>
</evidence>
<dbReference type="InterPro" id="IPR038987">
    <property type="entry name" value="MoeA-like"/>
</dbReference>
<gene>
    <name evidence="8" type="ORF">C884_01622</name>
</gene>
<comment type="pathway">
    <text evidence="5">Cofactor biosynthesis; molybdopterin biosynthesis.</text>
</comment>
<dbReference type="Gene3D" id="3.90.105.10">
    <property type="entry name" value="Molybdopterin biosynthesis moea protein, domain 2"/>
    <property type="match status" value="1"/>
</dbReference>
<dbReference type="SMART" id="SM00852">
    <property type="entry name" value="MoCF_biosynth"/>
    <property type="match status" value="1"/>
</dbReference>
<dbReference type="PANTHER" id="PTHR10192">
    <property type="entry name" value="MOLYBDOPTERIN BIOSYNTHESIS PROTEIN"/>
    <property type="match status" value="1"/>
</dbReference>
<dbReference type="InterPro" id="IPR036135">
    <property type="entry name" value="MoeA_linker/N_sf"/>
</dbReference>
<comment type="caution">
    <text evidence="8">The sequence shown here is derived from an EMBL/GenBank/DDBJ whole genome shotgun (WGS) entry which is preliminary data.</text>
</comment>
<dbReference type="UniPathway" id="UPA00344"/>
<dbReference type="GO" id="GO:0046872">
    <property type="term" value="F:metal ion binding"/>
    <property type="evidence" value="ECO:0007669"/>
    <property type="project" value="UniProtKB-UniRule"/>
</dbReference>
<keyword evidence="9" id="KW-1185">Reference proteome</keyword>
<evidence type="ECO:0000256" key="6">
    <source>
        <dbReference type="SAM" id="MobiDB-lite"/>
    </source>
</evidence>
<name>M2XEM9_9MICC</name>
<dbReference type="InterPro" id="IPR001453">
    <property type="entry name" value="MoaB/Mog_dom"/>
</dbReference>
<comment type="similarity">
    <text evidence="2 5">Belongs to the MoeA family.</text>
</comment>
<dbReference type="STRING" id="71999.KPaMU14_01150"/>
<feature type="domain" description="MoaB/Mog" evidence="7">
    <location>
        <begin position="200"/>
        <end position="347"/>
    </location>
</feature>
<keyword evidence="5" id="KW-0460">Magnesium</keyword>
<dbReference type="GO" id="GO:0006777">
    <property type="term" value="P:Mo-molybdopterin cofactor biosynthetic process"/>
    <property type="evidence" value="ECO:0007669"/>
    <property type="project" value="UniProtKB-UniRule"/>
</dbReference>
<dbReference type="GO" id="GO:0061599">
    <property type="term" value="F:molybdopterin molybdotransferase activity"/>
    <property type="evidence" value="ECO:0007669"/>
    <property type="project" value="UniProtKB-UniRule"/>
</dbReference>
<reference evidence="8 9" key="1">
    <citation type="journal article" date="2014" name="Genome Announc.">
        <title>Draft Genome Sequence of Kocuria palustris PEL.</title>
        <authorList>
            <person name="Sharma G."/>
            <person name="Khatri I."/>
            <person name="Subramanian S."/>
        </authorList>
    </citation>
    <scope>NUCLEOTIDE SEQUENCE [LARGE SCALE GENOMIC DNA]</scope>
    <source>
        <strain evidence="8 9">PEL</strain>
    </source>
</reference>
<dbReference type="Pfam" id="PF03453">
    <property type="entry name" value="MoeA_N"/>
    <property type="match status" value="1"/>
</dbReference>
<evidence type="ECO:0000259" key="7">
    <source>
        <dbReference type="SMART" id="SM00852"/>
    </source>
</evidence>
<dbReference type="RefSeq" id="WP_006213694.1">
    <property type="nucleotide sequence ID" value="NZ_ANHZ02000003.1"/>
</dbReference>
<dbReference type="Pfam" id="PF00994">
    <property type="entry name" value="MoCF_biosynth"/>
    <property type="match status" value="1"/>
</dbReference>
<accession>M2XEM9</accession>